<proteinExistence type="inferred from homology"/>
<keyword evidence="4" id="KW-0233">DNA recombination</keyword>
<keyword evidence="6" id="KW-0812">Transmembrane</keyword>
<dbReference type="InterPro" id="IPR003798">
    <property type="entry name" value="DNA_recombination_RmuC"/>
</dbReference>
<dbReference type="EMBL" id="JAGQNY010000007">
    <property type="protein sequence ID" value="MCA9302151.1"/>
    <property type="molecule type" value="Genomic_DNA"/>
</dbReference>
<gene>
    <name evidence="7" type="ORF">KDA10_02195</name>
</gene>
<evidence type="ECO:0000256" key="2">
    <source>
        <dbReference type="ARBA" id="ARBA00009840"/>
    </source>
</evidence>
<protein>
    <submittedName>
        <fullName evidence="7">DNA recombination protein RmuC</fullName>
    </submittedName>
</protein>
<comment type="function">
    <text evidence="1">Involved in DNA recombination.</text>
</comment>
<comment type="similarity">
    <text evidence="2">Belongs to the RmuC family.</text>
</comment>
<evidence type="ECO:0000313" key="8">
    <source>
        <dbReference type="Proteomes" id="UP000714817"/>
    </source>
</evidence>
<keyword evidence="3 5" id="KW-0175">Coiled coil</keyword>
<evidence type="ECO:0000256" key="6">
    <source>
        <dbReference type="SAM" id="Phobius"/>
    </source>
</evidence>
<reference evidence="7" key="2">
    <citation type="journal article" date="2021" name="Microbiome">
        <title>Successional dynamics and alternative stable states in a saline activated sludge microbial community over 9 years.</title>
        <authorList>
            <person name="Wang Y."/>
            <person name="Ye J."/>
            <person name="Ju F."/>
            <person name="Liu L."/>
            <person name="Boyd J.A."/>
            <person name="Deng Y."/>
            <person name="Parks D.H."/>
            <person name="Jiang X."/>
            <person name="Yin X."/>
            <person name="Woodcroft B.J."/>
            <person name="Tyson G.W."/>
            <person name="Hugenholtz P."/>
            <person name="Polz M.F."/>
            <person name="Zhang T."/>
        </authorList>
    </citation>
    <scope>NUCLEOTIDE SEQUENCE</scope>
    <source>
        <strain evidence="7">HKST-UBA80</strain>
    </source>
</reference>
<dbReference type="PANTHER" id="PTHR30563">
    <property type="entry name" value="DNA RECOMBINATION PROTEIN RMUC"/>
    <property type="match status" value="1"/>
</dbReference>
<dbReference type="Proteomes" id="UP000714817">
    <property type="component" value="Unassembled WGS sequence"/>
</dbReference>
<dbReference type="AlphaFoldDB" id="A0A955DZQ0"/>
<keyword evidence="6" id="KW-0472">Membrane</keyword>
<keyword evidence="6" id="KW-1133">Transmembrane helix</keyword>
<accession>A0A955DZQ0</accession>
<dbReference type="Pfam" id="PF02646">
    <property type="entry name" value="RmuC"/>
    <property type="match status" value="1"/>
</dbReference>
<evidence type="ECO:0000256" key="3">
    <source>
        <dbReference type="ARBA" id="ARBA00023054"/>
    </source>
</evidence>
<evidence type="ECO:0000256" key="4">
    <source>
        <dbReference type="ARBA" id="ARBA00023172"/>
    </source>
</evidence>
<evidence type="ECO:0000256" key="5">
    <source>
        <dbReference type="SAM" id="Coils"/>
    </source>
</evidence>
<name>A0A955DZQ0_UNCKA</name>
<evidence type="ECO:0000313" key="7">
    <source>
        <dbReference type="EMBL" id="MCA9302151.1"/>
    </source>
</evidence>
<dbReference type="PANTHER" id="PTHR30563:SF0">
    <property type="entry name" value="DNA RECOMBINATION PROTEIN RMUC"/>
    <property type="match status" value="1"/>
</dbReference>
<dbReference type="GO" id="GO:0006310">
    <property type="term" value="P:DNA recombination"/>
    <property type="evidence" value="ECO:0007669"/>
    <property type="project" value="UniProtKB-KW"/>
</dbReference>
<organism evidence="7 8">
    <name type="scientific">candidate division WWE3 bacterium</name>
    <dbReference type="NCBI Taxonomy" id="2053526"/>
    <lineage>
        <taxon>Bacteria</taxon>
        <taxon>Katanobacteria</taxon>
    </lineage>
</organism>
<reference evidence="7" key="1">
    <citation type="submission" date="2020-04" db="EMBL/GenBank/DDBJ databases">
        <authorList>
            <person name="Zhang T."/>
        </authorList>
    </citation>
    <scope>NUCLEOTIDE SEQUENCE</scope>
    <source>
        <strain evidence="7">HKST-UBA80</strain>
    </source>
</reference>
<feature type="coiled-coil region" evidence="5">
    <location>
        <begin position="61"/>
        <end position="88"/>
    </location>
</feature>
<comment type="caution">
    <text evidence="7">The sequence shown here is derived from an EMBL/GenBank/DDBJ whole genome shotgun (WGS) entry which is preliminary data.</text>
</comment>
<sequence>MSTSTLIIFALALVALGIIYYINTALKKLKEELQAPKEDTTLIEWLKEMKGSVDKNADVIASQLKDQRESLNVQLKNQQDSLQKAQKLMWDRLDNATKVISDVQKNLGGLQEFSKDMKDLSNVLKSPKLRGGLGEQFLYDVLANALPKDLYKTQYKFRTGDVCDAIIKTDKGLIPVDSKFPMENFKLMQTQDSPEEREKAKKTFIRDVKKRIDEVATKYILPAENTTDQAVMYIPSENVYYELLVNTAEIEDYAKAKNVVLASPNTFSYFLKILLVAYQQQELQQHAGVILKALGGLKVEAKKFDSDLGVLDGHLRRATNSMDTVKTNYQKIINKLENIQQVKPAEDSSKLGLEQKNLLE</sequence>
<feature type="transmembrane region" description="Helical" evidence="6">
    <location>
        <begin position="6"/>
        <end position="23"/>
    </location>
</feature>
<evidence type="ECO:0000256" key="1">
    <source>
        <dbReference type="ARBA" id="ARBA00003416"/>
    </source>
</evidence>